<evidence type="ECO:0000313" key="1">
    <source>
        <dbReference type="EMBL" id="CUQ75835.1"/>
    </source>
</evidence>
<dbReference type="AlphaFoldDB" id="A0A174YL24"/>
<reference evidence="1 2" key="1">
    <citation type="submission" date="2015-09" db="EMBL/GenBank/DDBJ databases">
        <authorList>
            <consortium name="Pathogen Informatics"/>
        </authorList>
    </citation>
    <scope>NUCLEOTIDE SEQUENCE [LARGE SCALE GENOMIC DNA]</scope>
    <source>
        <strain evidence="1 2">2789STDY5834875</strain>
    </source>
</reference>
<evidence type="ECO:0000313" key="2">
    <source>
        <dbReference type="Proteomes" id="UP000095621"/>
    </source>
</evidence>
<accession>A0A174YL24</accession>
<dbReference type="OrthoDB" id="1918568at2"/>
<sequence length="121" mass="14053">MLYTEKEKHEIERVKEVFAEHLRQSPDFELLWSDKVGYVWLAIGVNPLYVDTGIRIESAADLCFKCLDDVAMDVLYMTGNDHAPEAADPLELAEIKRRWEPYINQLPDYAYLCKDLLNGKM</sequence>
<dbReference type="Proteomes" id="UP000095621">
    <property type="component" value="Unassembled WGS sequence"/>
</dbReference>
<dbReference type="EMBL" id="CZBU01000002">
    <property type="protein sequence ID" value="CUQ75835.1"/>
    <property type="molecule type" value="Genomic_DNA"/>
</dbReference>
<protein>
    <submittedName>
        <fullName evidence="1">Uncharacterized protein</fullName>
    </submittedName>
</protein>
<dbReference type="RefSeq" id="WP_055214749.1">
    <property type="nucleotide sequence ID" value="NZ_CZBU01000002.1"/>
</dbReference>
<organism evidence="1 2">
    <name type="scientific">Lachnospira eligens</name>
    <dbReference type="NCBI Taxonomy" id="39485"/>
    <lineage>
        <taxon>Bacteria</taxon>
        <taxon>Bacillati</taxon>
        <taxon>Bacillota</taxon>
        <taxon>Clostridia</taxon>
        <taxon>Lachnospirales</taxon>
        <taxon>Lachnospiraceae</taxon>
        <taxon>Lachnospira</taxon>
    </lineage>
</organism>
<name>A0A174YL24_9FIRM</name>
<gene>
    <name evidence="1" type="ORF">ERS852490_00724</name>
</gene>
<proteinExistence type="predicted"/>